<evidence type="ECO:0000256" key="6">
    <source>
        <dbReference type="SAM" id="Phobius"/>
    </source>
</evidence>
<gene>
    <name evidence="7" type="ORF">QN341_01420</name>
</gene>
<feature type="transmembrane region" description="Helical" evidence="6">
    <location>
        <begin position="41"/>
        <end position="60"/>
    </location>
</feature>
<keyword evidence="2" id="KW-1003">Cell membrane</keyword>
<feature type="transmembrane region" description="Helical" evidence="6">
    <location>
        <begin position="434"/>
        <end position="452"/>
    </location>
</feature>
<comment type="subcellular location">
    <subcellularLocation>
        <location evidence="1">Cell membrane</location>
        <topology evidence="1">Multi-pass membrane protein</topology>
    </subcellularLocation>
</comment>
<evidence type="ECO:0000256" key="3">
    <source>
        <dbReference type="ARBA" id="ARBA00022692"/>
    </source>
</evidence>
<feature type="transmembrane region" description="Helical" evidence="6">
    <location>
        <begin position="140"/>
        <end position="163"/>
    </location>
</feature>
<comment type="caution">
    <text evidence="7">The sequence shown here is derived from an EMBL/GenBank/DDBJ whole genome shotgun (WGS) entry which is preliminary data.</text>
</comment>
<sequence>MNKYKNLVNNSFLFAVGNLGTKLITFFLVPIYTYYMTTKEYGIVDILTTTVSVVMPIVTLSIHESVLRFVMDKTYDKKQILMNSIFVVIIGFICLLPFYNIMVKFIPYENGIAYFYIILLFQSLYVIFQQYIRAEKKIKLFALSGIFYSIVLFALNIIYLIILNYGIKGYLLSLILTNFISCLFLIFGGQIYKDLFSVKLNIKQMKELLNFSIPLIPNAIMWWVMNLSDRYLIIHFLGLSANGLYAVANKIPNILNMINSIFFQAWQMSAIEEYRSKDRSEFYSNTFNAFSFIMLISTSFLLILLKPILNFSVANDYYIAWMYVPFLLLGSVFASFAGFLGTNYIASKNTTGVFKTSVIGAIINILLNLLLIPKMGVNGASFSTMVSFLVIWVLRIIDTKKFVRIRLQKTKLILSLIIIALQIVILYIDFNLEYLVEFILFCIQILINIKLIKGMFKRLFNLILYKVKKYIGSAV</sequence>
<dbReference type="PANTHER" id="PTHR30250">
    <property type="entry name" value="PST FAMILY PREDICTED COLANIC ACID TRANSPORTER"/>
    <property type="match status" value="1"/>
</dbReference>
<dbReference type="InterPro" id="IPR050833">
    <property type="entry name" value="Poly_Biosynth_Transport"/>
</dbReference>
<evidence type="ECO:0000313" key="7">
    <source>
        <dbReference type="EMBL" id="MDL5039752.1"/>
    </source>
</evidence>
<keyword evidence="3 6" id="KW-0812">Transmembrane</keyword>
<accession>A0AAW7CA19</accession>
<feature type="transmembrane region" description="Helical" evidence="6">
    <location>
        <begin position="208"/>
        <end position="225"/>
    </location>
</feature>
<dbReference type="EMBL" id="JASUZX010000001">
    <property type="protein sequence ID" value="MDL5039752.1"/>
    <property type="molecule type" value="Genomic_DNA"/>
</dbReference>
<feature type="transmembrane region" description="Helical" evidence="6">
    <location>
        <begin position="410"/>
        <end position="428"/>
    </location>
</feature>
<name>A0AAW7CA19_HEYCO</name>
<feature type="transmembrane region" description="Helical" evidence="6">
    <location>
        <begin position="12"/>
        <end position="35"/>
    </location>
</feature>
<dbReference type="InterPro" id="IPR002797">
    <property type="entry name" value="Polysacc_synth"/>
</dbReference>
<dbReference type="PANTHER" id="PTHR30250:SF11">
    <property type="entry name" value="O-ANTIGEN TRANSPORTER-RELATED"/>
    <property type="match status" value="1"/>
</dbReference>
<proteinExistence type="predicted"/>
<evidence type="ECO:0000256" key="2">
    <source>
        <dbReference type="ARBA" id="ARBA00022475"/>
    </source>
</evidence>
<evidence type="ECO:0000256" key="1">
    <source>
        <dbReference type="ARBA" id="ARBA00004651"/>
    </source>
</evidence>
<feature type="transmembrane region" description="Helical" evidence="6">
    <location>
        <begin position="231"/>
        <end position="248"/>
    </location>
</feature>
<keyword evidence="4 6" id="KW-1133">Transmembrane helix</keyword>
<reference evidence="7" key="1">
    <citation type="submission" date="2023-06" db="EMBL/GenBank/DDBJ databases">
        <title>Probiogenomic evaluation and L lactic producing Weizmannia coaggulans BKMTCR2-2 from tree bark.</title>
        <authorList>
            <person name="Mahittikon J."/>
            <person name="Tanasupawat S."/>
        </authorList>
    </citation>
    <scope>NUCLEOTIDE SEQUENCE</scope>
    <source>
        <strain evidence="7">BKMTCR2-2</strain>
    </source>
</reference>
<feature type="transmembrane region" description="Helical" evidence="6">
    <location>
        <begin position="379"/>
        <end position="398"/>
    </location>
</feature>
<keyword evidence="5 6" id="KW-0472">Membrane</keyword>
<feature type="transmembrane region" description="Helical" evidence="6">
    <location>
        <begin position="352"/>
        <end position="373"/>
    </location>
</feature>
<feature type="transmembrane region" description="Helical" evidence="6">
    <location>
        <begin position="282"/>
        <end position="305"/>
    </location>
</feature>
<dbReference type="Proteomes" id="UP001223084">
    <property type="component" value="Unassembled WGS sequence"/>
</dbReference>
<protein>
    <submittedName>
        <fullName evidence="7">Polysaccharide biosynthesis C-terminal domain-containing protein</fullName>
    </submittedName>
</protein>
<dbReference type="GO" id="GO:0005886">
    <property type="term" value="C:plasma membrane"/>
    <property type="evidence" value="ECO:0007669"/>
    <property type="project" value="UniProtKB-SubCell"/>
</dbReference>
<feature type="transmembrane region" description="Helical" evidence="6">
    <location>
        <begin position="80"/>
        <end position="99"/>
    </location>
</feature>
<evidence type="ECO:0000313" key="8">
    <source>
        <dbReference type="Proteomes" id="UP001223084"/>
    </source>
</evidence>
<organism evidence="7 8">
    <name type="scientific">Heyndrickxia coagulans</name>
    <name type="common">Weizmannia coagulans</name>
    <dbReference type="NCBI Taxonomy" id="1398"/>
    <lineage>
        <taxon>Bacteria</taxon>
        <taxon>Bacillati</taxon>
        <taxon>Bacillota</taxon>
        <taxon>Bacilli</taxon>
        <taxon>Bacillales</taxon>
        <taxon>Bacillaceae</taxon>
        <taxon>Heyndrickxia</taxon>
    </lineage>
</organism>
<feature type="transmembrane region" description="Helical" evidence="6">
    <location>
        <begin position="169"/>
        <end position="187"/>
    </location>
</feature>
<dbReference type="RefSeq" id="WP_285957709.1">
    <property type="nucleotide sequence ID" value="NZ_JASUZX010000001.1"/>
</dbReference>
<evidence type="ECO:0000256" key="5">
    <source>
        <dbReference type="ARBA" id="ARBA00023136"/>
    </source>
</evidence>
<feature type="transmembrane region" description="Helical" evidence="6">
    <location>
        <begin position="317"/>
        <end position="340"/>
    </location>
</feature>
<dbReference type="Pfam" id="PF01943">
    <property type="entry name" value="Polysacc_synt"/>
    <property type="match status" value="1"/>
</dbReference>
<feature type="transmembrane region" description="Helical" evidence="6">
    <location>
        <begin position="111"/>
        <end position="128"/>
    </location>
</feature>
<evidence type="ECO:0000256" key="4">
    <source>
        <dbReference type="ARBA" id="ARBA00022989"/>
    </source>
</evidence>
<dbReference type="AlphaFoldDB" id="A0AAW7CA19"/>